<evidence type="ECO:0000256" key="1">
    <source>
        <dbReference type="SAM" id="Coils"/>
    </source>
</evidence>
<sequence length="292" mass="32342">MAAPKKKTAAAALAEAEQAEGTYARIQREAAEMRKKAGSSSQDLEPYVIDDVEPPIIIHPPSVDGQLTIAENVGPKGEIRVSSIRTVLRALTGENFDRVYELVKDGDEFDLVALINDIRGHFKPGSGSDDVPGKIPALIRLLDRFGDEIEWDLQEQLGIAIHDYFHGTRPWPQLIRFVSRLGQGTHYHSALMVDEEFAEAMLAKYIEEDRARKPGQPDPTPEASFVGYNRPIELMTAILNAIMQNTHVTGSVFGGGGGKPPQLPYPRSLFERKRDQYDNAYSDDLAARFGLD</sequence>
<dbReference type="KEGG" id="vg:80020429"/>
<proteinExistence type="predicted"/>
<keyword evidence="3" id="KW-1185">Reference proteome</keyword>
<organism evidence="2 3">
    <name type="scientific">Gordonia phage VanLee</name>
    <dbReference type="NCBI Taxonomy" id="2845816"/>
    <lineage>
        <taxon>Viruses</taxon>
        <taxon>Duplodnaviria</taxon>
        <taxon>Heunggongvirae</taxon>
        <taxon>Uroviricota</taxon>
        <taxon>Caudoviricetes</taxon>
        <taxon>Kruegerviridae</taxon>
        <taxon>Vanleevirus</taxon>
        <taxon>Vanleevirus vanlee</taxon>
    </lineage>
</organism>
<reference evidence="2" key="1">
    <citation type="submission" date="2021-04" db="EMBL/GenBank/DDBJ databases">
        <authorList>
            <person name="Barnhill K.B."/>
            <person name="Biggs A.M."/>
            <person name="Bland J."/>
            <person name="Choudhary H.M."/>
            <person name="Crogan R.E."/>
            <person name="Finocchiaro A.B."/>
            <person name="Franco V."/>
            <person name="Fuller T.A."/>
            <person name="Hanwacker C.G."/>
            <person name="Howard Z.E."/>
            <person name="Iqbal M."/>
            <person name="Mathew A.M."/>
            <person name="Miller S."/>
            <person name="Padhye S."/>
            <person name="Rainey E."/>
            <person name="Rodriguez A."/>
            <person name="Stewart E."/>
            <person name="Otero L.A."/>
            <person name="Chase M.A."/>
            <person name="Pollenz R.S."/>
            <person name="Garlena R.A."/>
            <person name="Russell D.A."/>
            <person name="Jacobs-Sera D."/>
            <person name="Hatfull G.F."/>
        </authorList>
    </citation>
    <scope>NUCLEOTIDE SEQUENCE</scope>
</reference>
<dbReference type="RefSeq" id="YP_010755757.1">
    <property type="nucleotide sequence ID" value="NC_073474.1"/>
</dbReference>
<keyword evidence="1" id="KW-0175">Coiled coil</keyword>
<gene>
    <name evidence="2" type="primary">17</name>
    <name evidence="2" type="ORF">SEA_VANLEE_17</name>
</gene>
<dbReference type="GeneID" id="80020429"/>
<evidence type="ECO:0000313" key="3">
    <source>
        <dbReference type="Proteomes" id="UP000683422"/>
    </source>
</evidence>
<evidence type="ECO:0000313" key="2">
    <source>
        <dbReference type="EMBL" id="QWS68135.1"/>
    </source>
</evidence>
<dbReference type="Proteomes" id="UP000683422">
    <property type="component" value="Segment"/>
</dbReference>
<name>A0A8F2DA20_9CAUD</name>
<accession>A0A8F2DA20</accession>
<dbReference type="EMBL" id="MZ028627">
    <property type="protein sequence ID" value="QWS68135.1"/>
    <property type="molecule type" value="Genomic_DNA"/>
</dbReference>
<protein>
    <submittedName>
        <fullName evidence="2">Tail assembly chaperone</fullName>
    </submittedName>
</protein>
<feature type="coiled-coil region" evidence="1">
    <location>
        <begin position="9"/>
        <end position="36"/>
    </location>
</feature>